<organism evidence="7 8">
    <name type="scientific">Nocardioides flavus</name>
    <name type="common">ex Wang et al. 2016</name>
    <dbReference type="NCBI Taxonomy" id="2058780"/>
    <lineage>
        <taxon>Bacteria</taxon>
        <taxon>Bacillati</taxon>
        <taxon>Actinomycetota</taxon>
        <taxon>Actinomycetes</taxon>
        <taxon>Propionibacteriales</taxon>
        <taxon>Nocardioidaceae</taxon>
        <taxon>Nocardioides</taxon>
    </lineage>
</organism>
<comment type="similarity">
    <text evidence="2 6">Belongs to the 4-toluene sulfonate uptake permease (TSUP) (TC 2.A.102) family.</text>
</comment>
<evidence type="ECO:0000256" key="6">
    <source>
        <dbReference type="RuleBase" id="RU363041"/>
    </source>
</evidence>
<dbReference type="Pfam" id="PF01925">
    <property type="entry name" value="TauE"/>
    <property type="match status" value="1"/>
</dbReference>
<gene>
    <name evidence="7" type="ORF">GCM10011376_19730</name>
</gene>
<dbReference type="EMBL" id="BNAD01000004">
    <property type="protein sequence ID" value="GHE17363.1"/>
    <property type="molecule type" value="Genomic_DNA"/>
</dbReference>
<keyword evidence="6" id="KW-1003">Cell membrane</keyword>
<proteinExistence type="inferred from homology"/>
<dbReference type="PANTHER" id="PTHR43701:SF2">
    <property type="entry name" value="MEMBRANE TRANSPORTER PROTEIN YJNA-RELATED"/>
    <property type="match status" value="1"/>
</dbReference>
<feature type="transmembrane region" description="Helical" evidence="6">
    <location>
        <begin position="44"/>
        <end position="63"/>
    </location>
</feature>
<evidence type="ECO:0000256" key="2">
    <source>
        <dbReference type="ARBA" id="ARBA00009142"/>
    </source>
</evidence>
<feature type="transmembrane region" description="Helical" evidence="6">
    <location>
        <begin position="258"/>
        <end position="277"/>
    </location>
</feature>
<feature type="transmembrane region" description="Helical" evidence="6">
    <location>
        <begin position="202"/>
        <end position="222"/>
    </location>
</feature>
<dbReference type="Proteomes" id="UP000597341">
    <property type="component" value="Unassembled WGS sequence"/>
</dbReference>
<evidence type="ECO:0000256" key="4">
    <source>
        <dbReference type="ARBA" id="ARBA00022989"/>
    </source>
</evidence>
<sequence length="288" mass="28647">MTLTLAVVLALSVVVGISLGMLGGGGSILTVPLLVYVAGLDAKVAIAASLFVVGVTSLAGMLSHARHGRVKWRTGLVFGAAGMVGAFSAGLVGGHLPGNVLLVAFAVMMVATSLAMLRGRRTAPAHAASTGDLPVRRIVVDGLVVGVATGLVGAGGGFLVVPALVLLGGLPMSVAVGTSLLVIAMKSFAGLAGYLSSVEMPWGLVLGVTAAAVVGSVIGGRLAGKVPEAQLRKAFGWFVLVMGVFVLVQQGPAWAAPIALASVVTVGLAAGLCWNFVRACPLRRAVAG</sequence>
<feature type="transmembrane region" description="Helical" evidence="6">
    <location>
        <begin position="234"/>
        <end position="252"/>
    </location>
</feature>
<feature type="transmembrane region" description="Helical" evidence="6">
    <location>
        <begin position="138"/>
        <end position="165"/>
    </location>
</feature>
<evidence type="ECO:0000313" key="8">
    <source>
        <dbReference type="Proteomes" id="UP000597341"/>
    </source>
</evidence>
<evidence type="ECO:0000256" key="5">
    <source>
        <dbReference type="ARBA" id="ARBA00023136"/>
    </source>
</evidence>
<keyword evidence="4 6" id="KW-1133">Transmembrane helix</keyword>
<dbReference type="InterPro" id="IPR051598">
    <property type="entry name" value="TSUP/Inactive_protease-like"/>
</dbReference>
<comment type="caution">
    <text evidence="7">The sequence shown here is derived from an EMBL/GenBank/DDBJ whole genome shotgun (WGS) entry which is preliminary data.</text>
</comment>
<dbReference type="InterPro" id="IPR002781">
    <property type="entry name" value="TM_pro_TauE-like"/>
</dbReference>
<evidence type="ECO:0000313" key="7">
    <source>
        <dbReference type="EMBL" id="GHE17363.1"/>
    </source>
</evidence>
<feature type="transmembrane region" description="Helical" evidence="6">
    <location>
        <begin position="75"/>
        <end position="94"/>
    </location>
</feature>
<evidence type="ECO:0000256" key="3">
    <source>
        <dbReference type="ARBA" id="ARBA00022692"/>
    </source>
</evidence>
<reference evidence="8" key="1">
    <citation type="journal article" date="2019" name="Int. J. Syst. Evol. Microbiol.">
        <title>The Global Catalogue of Microorganisms (GCM) 10K type strain sequencing project: providing services to taxonomists for standard genome sequencing and annotation.</title>
        <authorList>
            <consortium name="The Broad Institute Genomics Platform"/>
            <consortium name="The Broad Institute Genome Sequencing Center for Infectious Disease"/>
            <person name="Wu L."/>
            <person name="Ma J."/>
        </authorList>
    </citation>
    <scope>NUCLEOTIDE SEQUENCE [LARGE SCALE GENOMIC DNA]</scope>
    <source>
        <strain evidence="8">CGMCC 1.12791</strain>
    </source>
</reference>
<dbReference type="RefSeq" id="WP_191279296.1">
    <property type="nucleotide sequence ID" value="NZ_BNAD01000004.1"/>
</dbReference>
<accession>A0ABQ3HI89</accession>
<dbReference type="PANTHER" id="PTHR43701">
    <property type="entry name" value="MEMBRANE TRANSPORTER PROTEIN MJ0441-RELATED"/>
    <property type="match status" value="1"/>
</dbReference>
<keyword evidence="5 6" id="KW-0472">Membrane</keyword>
<keyword evidence="3 6" id="KW-0812">Transmembrane</keyword>
<name>A0ABQ3HI89_9ACTN</name>
<comment type="subcellular location">
    <subcellularLocation>
        <location evidence="6">Cell membrane</location>
        <topology evidence="6">Multi-pass membrane protein</topology>
    </subcellularLocation>
    <subcellularLocation>
        <location evidence="1">Membrane</location>
        <topology evidence="1">Multi-pass membrane protein</topology>
    </subcellularLocation>
</comment>
<keyword evidence="8" id="KW-1185">Reference proteome</keyword>
<protein>
    <recommendedName>
        <fullName evidence="6">Probable membrane transporter protein</fullName>
    </recommendedName>
</protein>
<evidence type="ECO:0000256" key="1">
    <source>
        <dbReference type="ARBA" id="ARBA00004141"/>
    </source>
</evidence>